<gene>
    <name evidence="5" type="ORF">BDV29DRAFT_138721</name>
</gene>
<keyword evidence="6" id="KW-1185">Reference proteome</keyword>
<sequence length="601" mass="69311">MEDQSDHGDLLHDILKVMRSVNETHARGLFELMRTESSLPQLRSYIDRTLSEVQVSGEDNEAIHTLQGLRSTVDRESDTPPLRPNIMDVQYLCNVAPFRVPARPWTTVTDDDALVSHLVSLYFTWDYPFYAFVDCKAFIHHMTMGNVDSDLCSPFLVNALLANACYYSQYSETYAVPGDVMSKGRKFLAEAERYLPSYQLEKGEGVRLASLQGALLLYERYAMSGEDDLGYTMLNLAIDMAQGLGVINRDHLDLAKMQLSEEMIRSVRRTAWGLFQADTVVHTNFLKPSRVDRVSIKRIDRDESGPEELWVPYPTEKRPRRSWLSQYFDESCQLSFIARDISRHLYQDTTDSGDQYRRKQDLYDQLRRWERGLPASFATELRPPPHILLLRMRYHALLIGLARDGFGVQSLFLGSEEHRKTLDKSAQDISLASAREISLLARVHQEEFGMERAHQFATYALMLALFTMLDHPSFDILDDDFLSLTIAFSITASHSQVGRYLFHMFRQSVRCRNQDERVLHSERVPDEIKELFGRHSLSQMPDRWGNYADGLERYRGSFPRGPWDYVASGVRDMLEKYERLSLGNQEVSLSRRPSSHSNWAP</sequence>
<dbReference type="PANTHER" id="PTHR47256:SF5">
    <property type="entry name" value="ZN(II)2CYS6 TRANSCRIPTION FACTOR (EUROFUNG)"/>
    <property type="match status" value="1"/>
</dbReference>
<evidence type="ECO:0000313" key="5">
    <source>
        <dbReference type="EMBL" id="KAB8073300.1"/>
    </source>
</evidence>
<evidence type="ECO:0000256" key="2">
    <source>
        <dbReference type="ARBA" id="ARBA00023163"/>
    </source>
</evidence>
<feature type="domain" description="Xylanolytic transcriptional activator regulatory" evidence="4">
    <location>
        <begin position="120"/>
        <end position="370"/>
    </location>
</feature>
<dbReference type="InterPro" id="IPR007219">
    <property type="entry name" value="XnlR_reg_dom"/>
</dbReference>
<dbReference type="EMBL" id="ML732229">
    <property type="protein sequence ID" value="KAB8073300.1"/>
    <property type="molecule type" value="Genomic_DNA"/>
</dbReference>
<dbReference type="Proteomes" id="UP000326565">
    <property type="component" value="Unassembled WGS sequence"/>
</dbReference>
<dbReference type="PANTHER" id="PTHR47256">
    <property type="entry name" value="ZN(II)2CYS6 TRANSCRIPTION FACTOR (EUROFUNG)-RELATED"/>
    <property type="match status" value="1"/>
</dbReference>
<evidence type="ECO:0000313" key="6">
    <source>
        <dbReference type="Proteomes" id="UP000326565"/>
    </source>
</evidence>
<evidence type="ECO:0000256" key="3">
    <source>
        <dbReference type="ARBA" id="ARBA00023242"/>
    </source>
</evidence>
<accession>A0A5N5X1V9</accession>
<organism evidence="5 6">
    <name type="scientific">Aspergillus leporis</name>
    <dbReference type="NCBI Taxonomy" id="41062"/>
    <lineage>
        <taxon>Eukaryota</taxon>
        <taxon>Fungi</taxon>
        <taxon>Dikarya</taxon>
        <taxon>Ascomycota</taxon>
        <taxon>Pezizomycotina</taxon>
        <taxon>Eurotiomycetes</taxon>
        <taxon>Eurotiomycetidae</taxon>
        <taxon>Eurotiales</taxon>
        <taxon>Aspergillaceae</taxon>
        <taxon>Aspergillus</taxon>
        <taxon>Aspergillus subgen. Circumdati</taxon>
    </lineage>
</organism>
<dbReference type="CDD" id="cd12148">
    <property type="entry name" value="fungal_TF_MHR"/>
    <property type="match status" value="1"/>
</dbReference>
<dbReference type="GO" id="GO:0006351">
    <property type="term" value="P:DNA-templated transcription"/>
    <property type="evidence" value="ECO:0007669"/>
    <property type="project" value="InterPro"/>
</dbReference>
<proteinExistence type="predicted"/>
<keyword evidence="3" id="KW-0539">Nucleus</keyword>
<dbReference type="GO" id="GO:0003677">
    <property type="term" value="F:DNA binding"/>
    <property type="evidence" value="ECO:0007669"/>
    <property type="project" value="InterPro"/>
</dbReference>
<name>A0A5N5X1V9_9EURO</name>
<evidence type="ECO:0000259" key="4">
    <source>
        <dbReference type="Pfam" id="PF04082"/>
    </source>
</evidence>
<dbReference type="GO" id="GO:0008270">
    <property type="term" value="F:zinc ion binding"/>
    <property type="evidence" value="ECO:0007669"/>
    <property type="project" value="InterPro"/>
</dbReference>
<dbReference type="Pfam" id="PF04082">
    <property type="entry name" value="Fungal_trans"/>
    <property type="match status" value="1"/>
</dbReference>
<evidence type="ECO:0000256" key="1">
    <source>
        <dbReference type="ARBA" id="ARBA00023015"/>
    </source>
</evidence>
<dbReference type="AlphaFoldDB" id="A0A5N5X1V9"/>
<reference evidence="5 6" key="1">
    <citation type="submission" date="2019-04" db="EMBL/GenBank/DDBJ databases">
        <title>Friends and foes A comparative genomics study of 23 Aspergillus species from section Flavi.</title>
        <authorList>
            <consortium name="DOE Joint Genome Institute"/>
            <person name="Kjaerbolling I."/>
            <person name="Vesth T."/>
            <person name="Frisvad J.C."/>
            <person name="Nybo J.L."/>
            <person name="Theobald S."/>
            <person name="Kildgaard S."/>
            <person name="Isbrandt T."/>
            <person name="Kuo A."/>
            <person name="Sato A."/>
            <person name="Lyhne E.K."/>
            <person name="Kogle M.E."/>
            <person name="Wiebenga A."/>
            <person name="Kun R.S."/>
            <person name="Lubbers R.J."/>
            <person name="Makela M.R."/>
            <person name="Barry K."/>
            <person name="Chovatia M."/>
            <person name="Clum A."/>
            <person name="Daum C."/>
            <person name="Haridas S."/>
            <person name="He G."/>
            <person name="LaButti K."/>
            <person name="Lipzen A."/>
            <person name="Mondo S."/>
            <person name="Riley R."/>
            <person name="Salamov A."/>
            <person name="Simmons B.A."/>
            <person name="Magnuson J.K."/>
            <person name="Henrissat B."/>
            <person name="Mortensen U.H."/>
            <person name="Larsen T.O."/>
            <person name="Devries R.P."/>
            <person name="Grigoriev I.V."/>
            <person name="Machida M."/>
            <person name="Baker S.E."/>
            <person name="Andersen M.R."/>
        </authorList>
    </citation>
    <scope>NUCLEOTIDE SEQUENCE [LARGE SCALE GENOMIC DNA]</scope>
    <source>
        <strain evidence="5 6">CBS 151.66</strain>
    </source>
</reference>
<keyword evidence="2" id="KW-0804">Transcription</keyword>
<dbReference type="InterPro" id="IPR053187">
    <property type="entry name" value="Notoamide_regulator"/>
</dbReference>
<keyword evidence="1" id="KW-0805">Transcription regulation</keyword>
<protein>
    <recommendedName>
        <fullName evidence="4">Xylanolytic transcriptional activator regulatory domain-containing protein</fullName>
    </recommendedName>
</protein>
<dbReference type="OrthoDB" id="2593732at2759"/>